<dbReference type="EMBL" id="GIFC01005557">
    <property type="protein sequence ID" value="MXU87640.1"/>
    <property type="molecule type" value="Transcribed_RNA"/>
</dbReference>
<feature type="signal peptide" evidence="1">
    <location>
        <begin position="1"/>
        <end position="18"/>
    </location>
</feature>
<sequence length="97" mass="10886">MQFPIELIIVSLTTLLMSFRSLCRTSVSDQCALQLLHSSMCFAISESAACMRTFLLCSSNLSLRHLEVCPTYLNPHVNGISYTTFSLQGTENSRWAF</sequence>
<feature type="chain" id="PRO_5025351347" evidence="1">
    <location>
        <begin position="19"/>
        <end position="97"/>
    </location>
</feature>
<evidence type="ECO:0000256" key="1">
    <source>
        <dbReference type="SAM" id="SignalP"/>
    </source>
</evidence>
<organism evidence="2">
    <name type="scientific">Ixodes ricinus</name>
    <name type="common">Common tick</name>
    <name type="synonym">Acarus ricinus</name>
    <dbReference type="NCBI Taxonomy" id="34613"/>
    <lineage>
        <taxon>Eukaryota</taxon>
        <taxon>Metazoa</taxon>
        <taxon>Ecdysozoa</taxon>
        <taxon>Arthropoda</taxon>
        <taxon>Chelicerata</taxon>
        <taxon>Arachnida</taxon>
        <taxon>Acari</taxon>
        <taxon>Parasitiformes</taxon>
        <taxon>Ixodida</taxon>
        <taxon>Ixodoidea</taxon>
        <taxon>Ixodidae</taxon>
        <taxon>Ixodinae</taxon>
        <taxon>Ixodes</taxon>
    </lineage>
</organism>
<dbReference type="AlphaFoldDB" id="A0A6B0UE79"/>
<protein>
    <submittedName>
        <fullName evidence="2">Putative secreted protein</fullName>
    </submittedName>
</protein>
<name>A0A6B0UE79_IXORI</name>
<evidence type="ECO:0000313" key="2">
    <source>
        <dbReference type="EMBL" id="MXU87640.1"/>
    </source>
</evidence>
<accession>A0A6B0UE79</accession>
<proteinExistence type="predicted"/>
<reference evidence="2" key="1">
    <citation type="submission" date="2019-12" db="EMBL/GenBank/DDBJ databases">
        <title>An insight into the sialome of adult female Ixodes ricinus ticks feeding for 6 days.</title>
        <authorList>
            <person name="Perner J."/>
            <person name="Ribeiro J.M.C."/>
        </authorList>
    </citation>
    <scope>NUCLEOTIDE SEQUENCE</scope>
    <source>
        <strain evidence="2">Semi-engorged</strain>
        <tissue evidence="2">Salivary glands</tissue>
    </source>
</reference>
<keyword evidence="1" id="KW-0732">Signal</keyword>